<evidence type="ECO:0000313" key="1">
    <source>
        <dbReference type="EMBL" id="GIX83322.1"/>
    </source>
</evidence>
<reference evidence="1 2" key="1">
    <citation type="submission" date="2021-06" db="EMBL/GenBank/DDBJ databases">
        <title>Caerostris extrusa draft genome.</title>
        <authorList>
            <person name="Kono N."/>
            <person name="Arakawa K."/>
        </authorList>
    </citation>
    <scope>NUCLEOTIDE SEQUENCE [LARGE SCALE GENOMIC DNA]</scope>
</reference>
<comment type="caution">
    <text evidence="1">The sequence shown here is derived from an EMBL/GenBank/DDBJ whole genome shotgun (WGS) entry which is preliminary data.</text>
</comment>
<organism evidence="1 2">
    <name type="scientific">Caerostris extrusa</name>
    <name type="common">Bark spider</name>
    <name type="synonym">Caerostris bankana</name>
    <dbReference type="NCBI Taxonomy" id="172846"/>
    <lineage>
        <taxon>Eukaryota</taxon>
        <taxon>Metazoa</taxon>
        <taxon>Ecdysozoa</taxon>
        <taxon>Arthropoda</taxon>
        <taxon>Chelicerata</taxon>
        <taxon>Arachnida</taxon>
        <taxon>Araneae</taxon>
        <taxon>Araneomorphae</taxon>
        <taxon>Entelegynae</taxon>
        <taxon>Araneoidea</taxon>
        <taxon>Araneidae</taxon>
        <taxon>Caerostris</taxon>
    </lineage>
</organism>
<name>A0AAV4NJ33_CAEEX</name>
<keyword evidence="2" id="KW-1185">Reference proteome</keyword>
<dbReference type="EMBL" id="BPLR01020858">
    <property type="protein sequence ID" value="GIX83322.1"/>
    <property type="molecule type" value="Genomic_DNA"/>
</dbReference>
<gene>
    <name evidence="1" type="ORF">CEXT_148161</name>
</gene>
<sequence>MEPKKRVNWGTFSKFIDLHVKDLSLDHDRSVDVFTRILLKYASTCIPRRLVKRYSPFWNSNLQDLKEKKKKKKLALERRLGIPARKKTV</sequence>
<accession>A0AAV4NJ33</accession>
<dbReference type="Proteomes" id="UP001054945">
    <property type="component" value="Unassembled WGS sequence"/>
</dbReference>
<dbReference type="AlphaFoldDB" id="A0AAV4NJ33"/>
<proteinExistence type="predicted"/>
<evidence type="ECO:0000313" key="2">
    <source>
        <dbReference type="Proteomes" id="UP001054945"/>
    </source>
</evidence>
<protein>
    <submittedName>
        <fullName evidence="1">Uncharacterized protein</fullName>
    </submittedName>
</protein>